<comment type="similarity">
    <text evidence="5 7">Belongs to the DEAD box helicase family.</text>
</comment>
<reference evidence="12" key="1">
    <citation type="journal article" date="2019" name="Int. J. Syst. Evol. Microbiol.">
        <title>The Global Catalogue of Microorganisms (GCM) 10K type strain sequencing project: providing services to taxonomists for standard genome sequencing and annotation.</title>
        <authorList>
            <consortium name="The Broad Institute Genomics Platform"/>
            <consortium name="The Broad Institute Genome Sequencing Center for Infectious Disease"/>
            <person name="Wu L."/>
            <person name="Ma J."/>
        </authorList>
    </citation>
    <scope>NUCLEOTIDE SEQUENCE [LARGE SCALE GENOMIC DNA]</scope>
    <source>
        <strain evidence="12">JCM 17110</strain>
    </source>
</reference>
<sequence length="458" mass="49311">MNNTEFATLPLAPALIDNLASLEYVQMTPIQAQSLPLILEGKDIIAKAKTGSGKTAAFGLGLLSRLDVSLLEVQALVLCPTRELADQVAREVRRLARTLANVKLVTLCGGSPSAPQSASLAFGAHIVVGTPGRILKHLDKGTLRLANLNTLVLDEADRMLDMGFTDEINRVIEHAPRHRQTLLFSATYPEGIAQMSQGVQRAPVEVSVEAQHRADAISQTLYEVAPELRREALATLLSHYAPTSAVVFCNTKRACQEVSEHLSGLGFSALSLNGDLEQRERDQVLIRFANQSASVLVATDVAARGLDIKELAAVINYDLPQDPEVHVHRIGRTGRAGQQGLALSLYSPRDAHRVNLIEEYQQATIPQGTLAELDSTLAPQAPAMVTLSLAAGRKSKIRAGDILGALTGEGGIAGSQVGKIDITEMHSYVAVHRDSAKQALKRLQEGKIKGRSVRVRKL</sequence>
<keyword evidence="1 7" id="KW-0547">Nucleotide-binding</keyword>
<dbReference type="SMART" id="SM00487">
    <property type="entry name" value="DEXDc"/>
    <property type="match status" value="1"/>
</dbReference>
<evidence type="ECO:0000256" key="2">
    <source>
        <dbReference type="ARBA" id="ARBA00022801"/>
    </source>
</evidence>
<evidence type="ECO:0000259" key="9">
    <source>
        <dbReference type="PROSITE" id="PS51194"/>
    </source>
</evidence>
<proteinExistence type="inferred from homology"/>
<evidence type="ECO:0000256" key="5">
    <source>
        <dbReference type="ARBA" id="ARBA00038437"/>
    </source>
</evidence>
<dbReference type="PROSITE" id="PS51194">
    <property type="entry name" value="HELICASE_CTER"/>
    <property type="match status" value="1"/>
</dbReference>
<dbReference type="NCBIfam" id="NF008744">
    <property type="entry name" value="PRK11776.1"/>
    <property type="match status" value="1"/>
</dbReference>
<dbReference type="PROSITE" id="PS51192">
    <property type="entry name" value="HELICASE_ATP_BIND_1"/>
    <property type="match status" value="1"/>
</dbReference>
<dbReference type="PANTHER" id="PTHR47959:SF1">
    <property type="entry name" value="ATP-DEPENDENT RNA HELICASE DBPA"/>
    <property type="match status" value="1"/>
</dbReference>
<dbReference type="GO" id="GO:0004386">
    <property type="term" value="F:helicase activity"/>
    <property type="evidence" value="ECO:0007669"/>
    <property type="project" value="UniProtKB-KW"/>
</dbReference>
<feature type="domain" description="Helicase ATP-binding" evidence="8">
    <location>
        <begin position="35"/>
        <end position="206"/>
    </location>
</feature>
<dbReference type="SMART" id="SM00490">
    <property type="entry name" value="HELICc"/>
    <property type="match status" value="1"/>
</dbReference>
<comment type="caution">
    <text evidence="11">The sequence shown here is derived from an EMBL/GenBank/DDBJ whole genome shotgun (WGS) entry which is preliminary data.</text>
</comment>
<dbReference type="InterPro" id="IPR044742">
    <property type="entry name" value="DEAD/DEAH_RhlB"/>
</dbReference>
<dbReference type="CDD" id="cd12501">
    <property type="entry name" value="RRM_EcDbpA_like"/>
    <property type="match status" value="1"/>
</dbReference>
<dbReference type="InterPro" id="IPR011545">
    <property type="entry name" value="DEAD/DEAH_box_helicase_dom"/>
</dbReference>
<dbReference type="RefSeq" id="WP_344956328.1">
    <property type="nucleotide sequence ID" value="NZ_BAABCX010000001.1"/>
</dbReference>
<dbReference type="Pfam" id="PF03880">
    <property type="entry name" value="DbpA"/>
    <property type="match status" value="1"/>
</dbReference>
<organism evidence="11 12">
    <name type="scientific">Zobellella aerophila</name>
    <dbReference type="NCBI Taxonomy" id="870480"/>
    <lineage>
        <taxon>Bacteria</taxon>
        <taxon>Pseudomonadati</taxon>
        <taxon>Pseudomonadota</taxon>
        <taxon>Gammaproteobacteria</taxon>
        <taxon>Aeromonadales</taxon>
        <taxon>Aeromonadaceae</taxon>
        <taxon>Zobellella</taxon>
    </lineage>
</organism>
<dbReference type="InterPro" id="IPR014001">
    <property type="entry name" value="Helicase_ATP-bd"/>
</dbReference>
<evidence type="ECO:0000259" key="10">
    <source>
        <dbReference type="PROSITE" id="PS51195"/>
    </source>
</evidence>
<dbReference type="CDD" id="cd00268">
    <property type="entry name" value="DEADc"/>
    <property type="match status" value="1"/>
</dbReference>
<feature type="short sequence motif" description="Q motif" evidence="6">
    <location>
        <begin position="4"/>
        <end position="32"/>
    </location>
</feature>
<dbReference type="InterPro" id="IPR027417">
    <property type="entry name" value="P-loop_NTPase"/>
</dbReference>
<protein>
    <submittedName>
        <fullName evidence="11">ATP-dependent RNA helicase DbpA</fullName>
    </submittedName>
</protein>
<dbReference type="SUPFAM" id="SSF52540">
    <property type="entry name" value="P-loop containing nucleoside triphosphate hydrolases"/>
    <property type="match status" value="1"/>
</dbReference>
<dbReference type="PROSITE" id="PS00039">
    <property type="entry name" value="DEAD_ATP_HELICASE"/>
    <property type="match status" value="1"/>
</dbReference>
<keyword evidence="4 7" id="KW-0067">ATP-binding</keyword>
<dbReference type="Gene3D" id="3.40.50.300">
    <property type="entry name" value="P-loop containing nucleotide triphosphate hydrolases"/>
    <property type="match status" value="2"/>
</dbReference>
<dbReference type="EMBL" id="BAABCX010000001">
    <property type="protein sequence ID" value="GAA3536143.1"/>
    <property type="molecule type" value="Genomic_DNA"/>
</dbReference>
<dbReference type="InterPro" id="IPR001650">
    <property type="entry name" value="Helicase_C-like"/>
</dbReference>
<dbReference type="InterPro" id="IPR014014">
    <property type="entry name" value="RNA_helicase_DEAD_Q_motif"/>
</dbReference>
<dbReference type="Gene3D" id="3.30.70.330">
    <property type="match status" value="1"/>
</dbReference>
<feature type="domain" description="DEAD-box RNA helicase Q" evidence="10">
    <location>
        <begin position="4"/>
        <end position="32"/>
    </location>
</feature>
<dbReference type="InterPro" id="IPR050079">
    <property type="entry name" value="DEAD_box_RNA_helicase"/>
</dbReference>
<evidence type="ECO:0000259" key="8">
    <source>
        <dbReference type="PROSITE" id="PS51192"/>
    </source>
</evidence>
<dbReference type="PROSITE" id="PS51195">
    <property type="entry name" value="Q_MOTIF"/>
    <property type="match status" value="1"/>
</dbReference>
<dbReference type="InterPro" id="IPR005580">
    <property type="entry name" value="DbpA/CsdA_RNA-bd_dom"/>
</dbReference>
<dbReference type="PANTHER" id="PTHR47959">
    <property type="entry name" value="ATP-DEPENDENT RNA HELICASE RHLE-RELATED"/>
    <property type="match status" value="1"/>
</dbReference>
<evidence type="ECO:0000256" key="7">
    <source>
        <dbReference type="RuleBase" id="RU000492"/>
    </source>
</evidence>
<evidence type="ECO:0000256" key="4">
    <source>
        <dbReference type="ARBA" id="ARBA00022840"/>
    </source>
</evidence>
<evidence type="ECO:0000256" key="3">
    <source>
        <dbReference type="ARBA" id="ARBA00022806"/>
    </source>
</evidence>
<dbReference type="Pfam" id="PF00270">
    <property type="entry name" value="DEAD"/>
    <property type="match status" value="1"/>
</dbReference>
<gene>
    <name evidence="11" type="primary">dbpA</name>
    <name evidence="11" type="ORF">GCM10022394_14670</name>
</gene>
<dbReference type="InterPro" id="IPR000629">
    <property type="entry name" value="RNA-helicase_DEAD-box_CS"/>
</dbReference>
<accession>A0ABP6VLE6</accession>
<name>A0ABP6VLE6_9GAMM</name>
<dbReference type="InterPro" id="IPR012677">
    <property type="entry name" value="Nucleotide-bd_a/b_plait_sf"/>
</dbReference>
<evidence type="ECO:0000313" key="12">
    <source>
        <dbReference type="Proteomes" id="UP001500795"/>
    </source>
</evidence>
<dbReference type="Proteomes" id="UP001500795">
    <property type="component" value="Unassembled WGS sequence"/>
</dbReference>
<dbReference type="Pfam" id="PF00271">
    <property type="entry name" value="Helicase_C"/>
    <property type="match status" value="1"/>
</dbReference>
<keyword evidence="3 7" id="KW-0347">Helicase</keyword>
<feature type="domain" description="Helicase C-terminal" evidence="9">
    <location>
        <begin position="216"/>
        <end position="377"/>
    </location>
</feature>
<evidence type="ECO:0000313" key="11">
    <source>
        <dbReference type="EMBL" id="GAA3536143.1"/>
    </source>
</evidence>
<evidence type="ECO:0000256" key="6">
    <source>
        <dbReference type="PROSITE-ProRule" id="PRU00552"/>
    </source>
</evidence>
<dbReference type="CDD" id="cd18787">
    <property type="entry name" value="SF2_C_DEAD"/>
    <property type="match status" value="1"/>
</dbReference>
<keyword evidence="12" id="KW-1185">Reference proteome</keyword>
<evidence type="ECO:0000256" key="1">
    <source>
        <dbReference type="ARBA" id="ARBA00022741"/>
    </source>
</evidence>
<keyword evidence="2 7" id="KW-0378">Hydrolase</keyword>